<feature type="domain" description="HicB-like antitoxin of toxin-antitoxin system" evidence="1">
    <location>
        <begin position="17"/>
        <end position="78"/>
    </location>
</feature>
<dbReference type="EMBL" id="FOIM01000024">
    <property type="protein sequence ID" value="SEU01595.1"/>
    <property type="molecule type" value="Genomic_DNA"/>
</dbReference>
<dbReference type="InterPro" id="IPR013321">
    <property type="entry name" value="Arc_rbn_hlx_hlx"/>
</dbReference>
<dbReference type="RefSeq" id="WP_092367844.1">
    <property type="nucleotide sequence ID" value="NZ_FOIM01000024.1"/>
</dbReference>
<dbReference type="InterPro" id="IPR010985">
    <property type="entry name" value="Ribbon_hlx_hlx"/>
</dbReference>
<dbReference type="STRING" id="460384.SAMN05216313_12451"/>
<evidence type="ECO:0000313" key="2">
    <source>
        <dbReference type="EMBL" id="SEU01595.1"/>
    </source>
</evidence>
<reference evidence="3" key="1">
    <citation type="submission" date="2016-10" db="EMBL/GenBank/DDBJ databases">
        <authorList>
            <person name="Varghese N."/>
            <person name="Submissions S."/>
        </authorList>
    </citation>
    <scope>NUCLEOTIDE SEQUENCE [LARGE SCALE GENOMIC DNA]</scope>
    <source>
        <strain evidence="3">NLAE-zl-G277</strain>
    </source>
</reference>
<accession>A0A1I0IW43</accession>
<dbReference type="PANTHER" id="PTHR34504">
    <property type="entry name" value="ANTITOXIN HICB"/>
    <property type="match status" value="1"/>
</dbReference>
<dbReference type="Gene3D" id="3.30.160.250">
    <property type="match status" value="1"/>
</dbReference>
<name>A0A1I0IW43_9FIRM</name>
<dbReference type="Proteomes" id="UP000198508">
    <property type="component" value="Unassembled WGS sequence"/>
</dbReference>
<sequence>MRTIDEYMKLPYRMEIVEDISEGGYVVSYPDLNGCITCADTIEAAIANAKDAKLAWLEAAVETGCEIPEPDDLEKYSGQFKLRLPKSLHRQLTEHSKREGVSMNQYCVYLLTKNDMFIDNK</sequence>
<dbReference type="PANTHER" id="PTHR34504:SF2">
    <property type="entry name" value="UPF0150 PROTEIN SSL0259"/>
    <property type="match status" value="1"/>
</dbReference>
<proteinExistence type="predicted"/>
<dbReference type="SUPFAM" id="SSF47598">
    <property type="entry name" value="Ribbon-helix-helix"/>
    <property type="match status" value="1"/>
</dbReference>
<dbReference type="InterPro" id="IPR031807">
    <property type="entry name" value="HicB-like"/>
</dbReference>
<dbReference type="Gene3D" id="1.10.1220.10">
    <property type="entry name" value="Met repressor-like"/>
    <property type="match status" value="1"/>
</dbReference>
<evidence type="ECO:0000313" key="3">
    <source>
        <dbReference type="Proteomes" id="UP000198508"/>
    </source>
</evidence>
<dbReference type="InterPro" id="IPR035069">
    <property type="entry name" value="TTHA1013/TTHA0281-like"/>
</dbReference>
<dbReference type="SUPFAM" id="SSF143100">
    <property type="entry name" value="TTHA1013/TTHA0281-like"/>
    <property type="match status" value="1"/>
</dbReference>
<dbReference type="GO" id="GO:0006355">
    <property type="term" value="P:regulation of DNA-templated transcription"/>
    <property type="evidence" value="ECO:0007669"/>
    <property type="project" value="InterPro"/>
</dbReference>
<keyword evidence="3" id="KW-1185">Reference proteome</keyword>
<dbReference type="InterPro" id="IPR051404">
    <property type="entry name" value="TA_system_antitoxin"/>
</dbReference>
<organism evidence="2 3">
    <name type="scientific">Enterocloster lavalensis</name>
    <dbReference type="NCBI Taxonomy" id="460384"/>
    <lineage>
        <taxon>Bacteria</taxon>
        <taxon>Bacillati</taxon>
        <taxon>Bacillota</taxon>
        <taxon>Clostridia</taxon>
        <taxon>Lachnospirales</taxon>
        <taxon>Lachnospiraceae</taxon>
        <taxon>Enterocloster</taxon>
    </lineage>
</organism>
<gene>
    <name evidence="2" type="ORF">SAMN05216313_12451</name>
</gene>
<dbReference type="AlphaFoldDB" id="A0A1I0IW43"/>
<evidence type="ECO:0000259" key="1">
    <source>
        <dbReference type="Pfam" id="PF15919"/>
    </source>
</evidence>
<protein>
    <submittedName>
        <fullName evidence="2">Predicted nuclease of the RNAse H fold, HicB family</fullName>
    </submittedName>
</protein>
<dbReference type="Pfam" id="PF15919">
    <property type="entry name" value="HicB_lk_antitox"/>
    <property type="match status" value="1"/>
</dbReference>